<name>A0AAN7YU73_9MYCE</name>
<dbReference type="InterPro" id="IPR011013">
    <property type="entry name" value="Gal_mutarotase_sf_dom"/>
</dbReference>
<dbReference type="GO" id="GO:0030246">
    <property type="term" value="F:carbohydrate binding"/>
    <property type="evidence" value="ECO:0007669"/>
    <property type="project" value="InterPro"/>
</dbReference>
<keyword evidence="4 6" id="KW-0326">Glycosidase</keyword>
<dbReference type="PANTHER" id="PTHR22762:SF133">
    <property type="entry name" value="P-TYPE DOMAIN-CONTAINING PROTEIN"/>
    <property type="match status" value="1"/>
</dbReference>
<evidence type="ECO:0000313" key="12">
    <source>
        <dbReference type="Proteomes" id="UP001344447"/>
    </source>
</evidence>
<dbReference type="PROSITE" id="PS51257">
    <property type="entry name" value="PROKAR_LIPOPROTEIN"/>
    <property type="match status" value="1"/>
</dbReference>
<dbReference type="InterPro" id="IPR048395">
    <property type="entry name" value="Glyco_hydro_31_C"/>
</dbReference>
<evidence type="ECO:0000256" key="5">
    <source>
        <dbReference type="ARBA" id="ARBA00041343"/>
    </source>
</evidence>
<dbReference type="InterPro" id="IPR000322">
    <property type="entry name" value="Glyco_hydro_31_TIM"/>
</dbReference>
<proteinExistence type="inferred from homology"/>
<keyword evidence="3" id="KW-0325">Glycoprotein</keyword>
<feature type="domain" description="Glycosyl hydrolase family 31 C-terminal" evidence="10">
    <location>
        <begin position="634"/>
        <end position="722"/>
    </location>
</feature>
<evidence type="ECO:0000256" key="1">
    <source>
        <dbReference type="ARBA" id="ARBA00007806"/>
    </source>
</evidence>
<dbReference type="InterPro" id="IPR017853">
    <property type="entry name" value="GH"/>
</dbReference>
<dbReference type="Pfam" id="PF13802">
    <property type="entry name" value="Gal_mutarotas_2"/>
    <property type="match status" value="1"/>
</dbReference>
<evidence type="ECO:0000256" key="7">
    <source>
        <dbReference type="SAM" id="SignalP"/>
    </source>
</evidence>
<protein>
    <recommendedName>
        <fullName evidence="5">Maltase</fullName>
    </recommendedName>
</protein>
<keyword evidence="7" id="KW-0732">Signal</keyword>
<dbReference type="FunFam" id="2.60.40.1180:FF:000001">
    <property type="entry name" value="Maltase-glucoamylase, intestinal"/>
    <property type="match status" value="1"/>
</dbReference>
<dbReference type="CDD" id="cd14752">
    <property type="entry name" value="GH31_N"/>
    <property type="match status" value="1"/>
</dbReference>
<accession>A0AAN7YU73</accession>
<dbReference type="InterPro" id="IPR013780">
    <property type="entry name" value="Glyco_hydro_b"/>
</dbReference>
<dbReference type="Gene3D" id="3.20.20.80">
    <property type="entry name" value="Glycosidases"/>
    <property type="match status" value="1"/>
</dbReference>
<dbReference type="Gene3D" id="2.60.40.1180">
    <property type="entry name" value="Golgi alpha-mannosidase II"/>
    <property type="match status" value="2"/>
</dbReference>
<feature type="signal peptide" evidence="7">
    <location>
        <begin position="1"/>
        <end position="24"/>
    </location>
</feature>
<comment type="similarity">
    <text evidence="1 6">Belongs to the glycosyl hydrolase 31 family.</text>
</comment>
<evidence type="ECO:0000256" key="6">
    <source>
        <dbReference type="RuleBase" id="RU361185"/>
    </source>
</evidence>
<organism evidence="11 12">
    <name type="scientific">Dictyostelium firmibasis</name>
    <dbReference type="NCBI Taxonomy" id="79012"/>
    <lineage>
        <taxon>Eukaryota</taxon>
        <taxon>Amoebozoa</taxon>
        <taxon>Evosea</taxon>
        <taxon>Eumycetozoa</taxon>
        <taxon>Dictyostelia</taxon>
        <taxon>Dictyosteliales</taxon>
        <taxon>Dictyosteliaceae</taxon>
        <taxon>Dictyostelium</taxon>
    </lineage>
</organism>
<dbReference type="Proteomes" id="UP001344447">
    <property type="component" value="Unassembled WGS sequence"/>
</dbReference>
<dbReference type="Pfam" id="PF01055">
    <property type="entry name" value="Glyco_hydro_31_2nd"/>
    <property type="match status" value="1"/>
</dbReference>
<dbReference type="GO" id="GO:0005975">
    <property type="term" value="P:carbohydrate metabolic process"/>
    <property type="evidence" value="ECO:0007669"/>
    <property type="project" value="InterPro"/>
</dbReference>
<sequence length="868" mass="96388">MKFLFSLTILLVIVLFCVVGSLSASSCKYPGYSTQGVTKTNNGYEATLNLISPGPYGNDIEQLNFQLTFETSQIFRVRITDPNNQRWEVPPTVNKLVGVDPESTDYLIEFTNNPFGFAATRISTGEVLFNTTQPGDCSFNGLIYSNYYLELSTSFLESNPNIYGLGERTSQLRLFNNFTYTLFAKDQGTASTPNINLYGSHPFYLQLSSSSGNAHGVFLLNSNAMDVQLQPNSLTYKVVGGIFDLFFFTGPTPLSVIQQYSQVIGTTHMPSYWSLAYHNCRWGYHSIAETGQVVANYSKFNIPLETMWNDIDYMDSFRDFTTDPVNFAASDYKTFIDGLHANNQHYIMIVDPGISNIEPIYQSHIDLMESGAYIKAGGTDGEPLVGSVWPGYVNFPDFLHPNATEFWTQQFERFYETVQFDGVWIDMNEISNFCDGNCFNNTDVPMPAPEFDPNYPPYIPGGVPLYSKTINMTSLQYNNTLVYNSHSIYGYTEGLATQLAVQSILGTRSTIISRSTFPGTGAHFAHWLGDNYSSFTDMYYSIPGMLAMNMFGIPFVGADICGFNGDSNAELCGRWLQLGCFYPFTRNHNTFLGAPQEPWVFGQEVVDISIKAINGKLTLLPFYYTLFHISRVSGDPVVRPLFFEYPLDPKTFAIDQQFLVGTSIMVSPVLAQGATTVSAYFPNDVWYEYGGNGSLVQSVGAYQTLDAPFDVINVHVRGGNIIPTQPTSSYVTPEDGIPITTKISRTLPFELIIALDSSLQATGQLFLDDGESLQTYVDNKYSFIQFDVVSSTSSSVYKLQSTIINNNYNGTATLNIGSIQIYGSPSVKQVIVNGNPINTFNAVTDTTLAVSNLSLSLDESFEVDFVLN</sequence>
<dbReference type="SUPFAM" id="SSF51011">
    <property type="entry name" value="Glycosyl hydrolase domain"/>
    <property type="match status" value="1"/>
</dbReference>
<dbReference type="PROSITE" id="PS00129">
    <property type="entry name" value="GLYCOSYL_HYDROL_F31_1"/>
    <property type="match status" value="1"/>
</dbReference>
<gene>
    <name evidence="11" type="ORF">RB653_006946</name>
</gene>
<dbReference type="GO" id="GO:0004553">
    <property type="term" value="F:hydrolase activity, hydrolyzing O-glycosyl compounds"/>
    <property type="evidence" value="ECO:0007669"/>
    <property type="project" value="InterPro"/>
</dbReference>
<evidence type="ECO:0000259" key="9">
    <source>
        <dbReference type="Pfam" id="PF13802"/>
    </source>
</evidence>
<evidence type="ECO:0000259" key="10">
    <source>
        <dbReference type="Pfam" id="PF21365"/>
    </source>
</evidence>
<dbReference type="SUPFAM" id="SSF74650">
    <property type="entry name" value="Galactose mutarotase-like"/>
    <property type="match status" value="1"/>
</dbReference>
<dbReference type="AlphaFoldDB" id="A0AAN7YU73"/>
<evidence type="ECO:0000256" key="4">
    <source>
        <dbReference type="ARBA" id="ARBA00023295"/>
    </source>
</evidence>
<evidence type="ECO:0000256" key="2">
    <source>
        <dbReference type="ARBA" id="ARBA00022801"/>
    </source>
</evidence>
<dbReference type="CDD" id="cd06602">
    <property type="entry name" value="GH31_MGAM_SI_GAA"/>
    <property type="match status" value="1"/>
</dbReference>
<keyword evidence="12" id="KW-1185">Reference proteome</keyword>
<dbReference type="SUPFAM" id="SSF51445">
    <property type="entry name" value="(Trans)glycosidases"/>
    <property type="match status" value="1"/>
</dbReference>
<dbReference type="InterPro" id="IPR025887">
    <property type="entry name" value="Glyco_hydro_31_N_dom"/>
</dbReference>
<evidence type="ECO:0000259" key="8">
    <source>
        <dbReference type="Pfam" id="PF01055"/>
    </source>
</evidence>
<keyword evidence="2 6" id="KW-0378">Hydrolase</keyword>
<feature type="domain" description="Glycoside hydrolase family 31 N-terminal" evidence="9">
    <location>
        <begin position="65"/>
        <end position="225"/>
    </location>
</feature>
<evidence type="ECO:0000256" key="3">
    <source>
        <dbReference type="ARBA" id="ARBA00023180"/>
    </source>
</evidence>
<dbReference type="PANTHER" id="PTHR22762">
    <property type="entry name" value="ALPHA-GLUCOSIDASE"/>
    <property type="match status" value="1"/>
</dbReference>
<feature type="chain" id="PRO_5042917733" description="Maltase" evidence="7">
    <location>
        <begin position="25"/>
        <end position="868"/>
    </location>
</feature>
<dbReference type="EMBL" id="JAVFKY010000005">
    <property type="protein sequence ID" value="KAK5575812.1"/>
    <property type="molecule type" value="Genomic_DNA"/>
</dbReference>
<reference evidence="11 12" key="1">
    <citation type="submission" date="2023-11" db="EMBL/GenBank/DDBJ databases">
        <title>Dfirmibasis_genome.</title>
        <authorList>
            <person name="Edelbroek B."/>
            <person name="Kjellin J."/>
            <person name="Jerlstrom-Hultqvist J."/>
            <person name="Soderbom F."/>
        </authorList>
    </citation>
    <scope>NUCLEOTIDE SEQUENCE [LARGE SCALE GENOMIC DNA]</scope>
    <source>
        <strain evidence="11 12">TNS-C-14</strain>
    </source>
</reference>
<evidence type="ECO:0000313" key="11">
    <source>
        <dbReference type="EMBL" id="KAK5575812.1"/>
    </source>
</evidence>
<dbReference type="InterPro" id="IPR030458">
    <property type="entry name" value="Glyco_hydro_31_AS"/>
</dbReference>
<dbReference type="Pfam" id="PF21365">
    <property type="entry name" value="Glyco_hydro_31_3rd"/>
    <property type="match status" value="1"/>
</dbReference>
<feature type="domain" description="Glycoside hydrolase family 31 TIM barrel" evidence="8">
    <location>
        <begin position="268"/>
        <end position="626"/>
    </location>
</feature>
<comment type="caution">
    <text evidence="11">The sequence shown here is derived from an EMBL/GenBank/DDBJ whole genome shotgun (WGS) entry which is preliminary data.</text>
</comment>
<dbReference type="Gene3D" id="2.60.40.1760">
    <property type="entry name" value="glycosyl hydrolase (family 31)"/>
    <property type="match status" value="1"/>
</dbReference>